<evidence type="ECO:0000256" key="1">
    <source>
        <dbReference type="ARBA" id="ARBA00022679"/>
    </source>
</evidence>
<sequence>MQIRSFQLSDYKLVAELLEEVLSEDCCEETMKAFARQLSWDSDLVLVAESAGNIVGVLIGTIDHHKGYVYRIAVRDKFRNQGVGRQLVSHMSNRFRQRKVLKVLVAEDKHNEVLRPFYDSLGISSVNVVKLTQPLAIVAG</sequence>
<accession>A0A3D9INK4</accession>
<dbReference type="Proteomes" id="UP000256977">
    <property type="component" value="Unassembled WGS sequence"/>
</dbReference>
<evidence type="ECO:0000313" key="5">
    <source>
        <dbReference type="Proteomes" id="UP000256977"/>
    </source>
</evidence>
<keyword evidence="4" id="KW-0689">Ribosomal protein</keyword>
<protein>
    <submittedName>
        <fullName evidence="4">Ribosomal protein S18 acetylase RimI-like enzyme</fullName>
    </submittedName>
</protein>
<dbReference type="InterPro" id="IPR000182">
    <property type="entry name" value="GNAT_dom"/>
</dbReference>
<dbReference type="AlphaFoldDB" id="A0A3D9INK4"/>
<comment type="caution">
    <text evidence="4">The sequence shown here is derived from an EMBL/GenBank/DDBJ whole genome shotgun (WGS) entry which is preliminary data.</text>
</comment>
<dbReference type="RefSeq" id="WP_116063727.1">
    <property type="nucleotide sequence ID" value="NZ_QRDZ01000026.1"/>
</dbReference>
<keyword evidence="5" id="KW-1185">Reference proteome</keyword>
<feature type="domain" description="N-acetyltransferase" evidence="3">
    <location>
        <begin position="1"/>
        <end position="140"/>
    </location>
</feature>
<keyword evidence="2" id="KW-0012">Acyltransferase</keyword>
<organism evidence="4 5">
    <name type="scientific">Cohnella phaseoli</name>
    <dbReference type="NCBI Taxonomy" id="456490"/>
    <lineage>
        <taxon>Bacteria</taxon>
        <taxon>Bacillati</taxon>
        <taxon>Bacillota</taxon>
        <taxon>Bacilli</taxon>
        <taxon>Bacillales</taxon>
        <taxon>Paenibacillaceae</taxon>
        <taxon>Cohnella</taxon>
    </lineage>
</organism>
<dbReference type="CDD" id="cd04301">
    <property type="entry name" value="NAT_SF"/>
    <property type="match status" value="1"/>
</dbReference>
<reference evidence="4 5" key="1">
    <citation type="submission" date="2018-07" db="EMBL/GenBank/DDBJ databases">
        <title>Genomic Encyclopedia of Type Strains, Phase III (KMG-III): the genomes of soil and plant-associated and newly described type strains.</title>
        <authorList>
            <person name="Whitman W."/>
        </authorList>
    </citation>
    <scope>NUCLEOTIDE SEQUENCE [LARGE SCALE GENOMIC DNA]</scope>
    <source>
        <strain evidence="4 5">CECT 7287</strain>
    </source>
</reference>
<dbReference type="PIRSF" id="PIRSF037663">
    <property type="entry name" value="Acetyltransf_GNAT_prd"/>
    <property type="match status" value="1"/>
</dbReference>
<dbReference type="PROSITE" id="PS51186">
    <property type="entry name" value="GNAT"/>
    <property type="match status" value="1"/>
</dbReference>
<dbReference type="GO" id="GO:0016747">
    <property type="term" value="F:acyltransferase activity, transferring groups other than amino-acyl groups"/>
    <property type="evidence" value="ECO:0007669"/>
    <property type="project" value="InterPro"/>
</dbReference>
<evidence type="ECO:0000256" key="2">
    <source>
        <dbReference type="ARBA" id="ARBA00023315"/>
    </source>
</evidence>
<dbReference type="EMBL" id="QRDZ01000026">
    <property type="protein sequence ID" value="RED63363.1"/>
    <property type="molecule type" value="Genomic_DNA"/>
</dbReference>
<dbReference type="PANTHER" id="PTHR43072">
    <property type="entry name" value="N-ACETYLTRANSFERASE"/>
    <property type="match status" value="1"/>
</dbReference>
<dbReference type="PANTHER" id="PTHR43072:SF51">
    <property type="entry name" value="ABC SUPERFAMILY TRANSPORT PROTEIN"/>
    <property type="match status" value="1"/>
</dbReference>
<name>A0A3D9INK4_9BACL</name>
<evidence type="ECO:0000259" key="3">
    <source>
        <dbReference type="PROSITE" id="PS51186"/>
    </source>
</evidence>
<dbReference type="InterPro" id="IPR016181">
    <property type="entry name" value="Acyl_CoA_acyltransferase"/>
</dbReference>
<keyword evidence="4" id="KW-0687">Ribonucleoprotein</keyword>
<gene>
    <name evidence="4" type="ORF">DFP98_12639</name>
</gene>
<keyword evidence="1" id="KW-0808">Transferase</keyword>
<dbReference type="Gene3D" id="3.40.630.30">
    <property type="match status" value="1"/>
</dbReference>
<dbReference type="Pfam" id="PF00583">
    <property type="entry name" value="Acetyltransf_1"/>
    <property type="match status" value="1"/>
</dbReference>
<dbReference type="InterPro" id="IPR017255">
    <property type="entry name" value="AcTrfase_GNAT_prd"/>
</dbReference>
<dbReference type="SUPFAM" id="SSF55729">
    <property type="entry name" value="Acyl-CoA N-acyltransferases (Nat)"/>
    <property type="match status" value="1"/>
</dbReference>
<proteinExistence type="predicted"/>
<dbReference type="GO" id="GO:0005840">
    <property type="term" value="C:ribosome"/>
    <property type="evidence" value="ECO:0007669"/>
    <property type="project" value="UniProtKB-KW"/>
</dbReference>
<evidence type="ECO:0000313" key="4">
    <source>
        <dbReference type="EMBL" id="RED63363.1"/>
    </source>
</evidence>
<dbReference type="OrthoDB" id="1821130at2"/>